<dbReference type="Pfam" id="PF18175">
    <property type="entry name" value="HU-CCDC81_bac_2"/>
    <property type="match status" value="1"/>
</dbReference>
<dbReference type="OMA" id="KYGLHQV"/>
<reference evidence="2 3" key="1">
    <citation type="submission" date="2017-09" db="EMBL/GenBank/DDBJ databases">
        <title>Whole genomes of Flavobacteriaceae.</title>
        <authorList>
            <person name="Stine C."/>
            <person name="Li C."/>
            <person name="Tadesse D."/>
        </authorList>
    </citation>
    <scope>NUCLEOTIDE SEQUENCE [LARGE SCALE GENOMIC DNA]</scope>
    <source>
        <strain evidence="2 3">ATCC 35036</strain>
    </source>
</reference>
<dbReference type="OrthoDB" id="653949at2"/>
<dbReference type="GO" id="GO:0042834">
    <property type="term" value="F:peptidoglycan binding"/>
    <property type="evidence" value="ECO:0007669"/>
    <property type="project" value="InterPro"/>
</dbReference>
<dbReference type="Proteomes" id="UP000220828">
    <property type="component" value="Unassembled WGS sequence"/>
</dbReference>
<feature type="domain" description="SPOR" evidence="1">
    <location>
        <begin position="237"/>
        <end position="314"/>
    </location>
</feature>
<dbReference type="EMBL" id="PCMW01000005">
    <property type="protein sequence ID" value="PDS27082.1"/>
    <property type="molecule type" value="Genomic_DNA"/>
</dbReference>
<dbReference type="RefSeq" id="WP_014082668.1">
    <property type="nucleotide sequence ID" value="NZ_CBCSFI010000004.1"/>
</dbReference>
<proteinExistence type="predicted"/>
<comment type="caution">
    <text evidence="2">The sequence shown here is derived from an EMBL/GenBank/DDBJ whole genome shotgun (WGS) entry which is preliminary data.</text>
</comment>
<protein>
    <submittedName>
        <fullName evidence="2">SPOR domain-containing protein</fullName>
    </submittedName>
</protein>
<dbReference type="InterPro" id="IPR040495">
    <property type="entry name" value="HU-CCDC81_bac_1"/>
</dbReference>
<dbReference type="SUPFAM" id="SSF110997">
    <property type="entry name" value="Sporulation related repeat"/>
    <property type="match status" value="1"/>
</dbReference>
<name>A0A2H3KF32_9FLAO</name>
<evidence type="ECO:0000313" key="2">
    <source>
        <dbReference type="EMBL" id="PDS27082.1"/>
    </source>
</evidence>
<evidence type="ECO:0000259" key="1">
    <source>
        <dbReference type="PROSITE" id="PS51724"/>
    </source>
</evidence>
<dbReference type="Pfam" id="PF18174">
    <property type="entry name" value="HU-CCDC81_bac_1"/>
    <property type="match status" value="1"/>
</dbReference>
<accession>A0A2H3KF32</accession>
<gene>
    <name evidence="2" type="ORF">B0A77_00700</name>
</gene>
<organism evidence="2 3">
    <name type="scientific">Flavobacterium branchiophilum</name>
    <dbReference type="NCBI Taxonomy" id="55197"/>
    <lineage>
        <taxon>Bacteria</taxon>
        <taxon>Pseudomonadati</taxon>
        <taxon>Bacteroidota</taxon>
        <taxon>Flavobacteriia</taxon>
        <taxon>Flavobacteriales</taxon>
        <taxon>Flavobacteriaceae</taxon>
        <taxon>Flavobacterium</taxon>
    </lineage>
</organism>
<dbReference type="InterPro" id="IPR007730">
    <property type="entry name" value="SPOR-like_dom"/>
</dbReference>
<evidence type="ECO:0000313" key="3">
    <source>
        <dbReference type="Proteomes" id="UP000220828"/>
    </source>
</evidence>
<dbReference type="Pfam" id="PF05036">
    <property type="entry name" value="SPOR"/>
    <property type="match status" value="1"/>
</dbReference>
<sequence length="316" mass="35532">MKIEQSISQLLYRYQCVIVPGFGAFLTEIQSAKIQENSNTFLPPKKQISFNSQIVSNDGLLANYIAQTEKSTYENAMIFIEFEVDNWLKKLQNNESVLFKNVGEVGLNENRNMIFKPFDEVNYLASSFGLSQYVAPVVERVIETVPDQENSVEETPSIAKVSEPTISKQSYGHYFKYAAVLVLASGIGTVGGINMYEKKIAQQTFDVENAVQKKIENKIQTATFFIDNPITESALETAAKPYYHIMAGSFKNDENAQKKYNQLIQDGYQAKVLPVNEHGLIPVVYGSFSSYSDAKTVLNKVQNKENPEAWILIKAL</sequence>
<dbReference type="InterPro" id="IPR041268">
    <property type="entry name" value="HU-CCDC81_bac_2"/>
</dbReference>
<dbReference type="InterPro" id="IPR036680">
    <property type="entry name" value="SPOR-like_sf"/>
</dbReference>
<dbReference type="AlphaFoldDB" id="A0A2H3KF32"/>
<dbReference type="Gene3D" id="3.30.70.1070">
    <property type="entry name" value="Sporulation related repeat"/>
    <property type="match status" value="1"/>
</dbReference>
<dbReference type="PROSITE" id="PS51724">
    <property type="entry name" value="SPOR"/>
    <property type="match status" value="1"/>
</dbReference>